<organism evidence="2 3">
    <name type="scientific">Thermospira aquatica</name>
    <dbReference type="NCBI Taxonomy" id="2828656"/>
    <lineage>
        <taxon>Bacteria</taxon>
        <taxon>Pseudomonadati</taxon>
        <taxon>Spirochaetota</taxon>
        <taxon>Spirochaetia</taxon>
        <taxon>Brevinematales</taxon>
        <taxon>Thermospiraceae</taxon>
        <taxon>Thermospira</taxon>
    </lineage>
</organism>
<dbReference type="AlphaFoldDB" id="A0AAX3BEA3"/>
<feature type="transmembrane region" description="Helical" evidence="1">
    <location>
        <begin position="266"/>
        <end position="287"/>
    </location>
</feature>
<dbReference type="RefSeq" id="WP_271435691.1">
    <property type="nucleotide sequence ID" value="NZ_CP073355.1"/>
</dbReference>
<proteinExistence type="predicted"/>
<reference evidence="2" key="2">
    <citation type="submission" date="2022-06" db="EMBL/GenBank/DDBJ databases">
        <title>Thermospira aquatica gen. nov., sp. nov.</title>
        <authorList>
            <person name="Ben Ali Gam Z."/>
            <person name="Labat M."/>
        </authorList>
    </citation>
    <scope>NUCLEOTIDE SEQUENCE</scope>
    <source>
        <strain evidence="2">F1F22</strain>
    </source>
</reference>
<feature type="transmembrane region" description="Helical" evidence="1">
    <location>
        <begin position="224"/>
        <end position="254"/>
    </location>
</feature>
<keyword evidence="1" id="KW-1133">Transmembrane helix</keyword>
<accession>A0AAX3BEA3</accession>
<name>A0AAX3BEA3_9SPIR</name>
<gene>
    <name evidence="2" type="ORF">KDW03_01825</name>
</gene>
<keyword evidence="3" id="KW-1185">Reference proteome</keyword>
<evidence type="ECO:0000313" key="2">
    <source>
        <dbReference type="EMBL" id="URA10566.1"/>
    </source>
</evidence>
<protein>
    <recommendedName>
        <fullName evidence="4">LptF/LptG family permease</fullName>
    </recommendedName>
</protein>
<feature type="transmembrane region" description="Helical" evidence="1">
    <location>
        <begin position="12"/>
        <end position="32"/>
    </location>
</feature>
<sequence length="328" mass="37435">MIYLELIKKYARTLLTTFVYMAFLGLFYFFYLLLGMKFRGQQDILLAALANYGLLLVHSLPLVAIFTTLIFFAKIETSDTFFMLRVMPILGGINALLLLLFFFFRLDFVDFMHYEPLSIKPLPQTGYITPYGKTQVYLAENKGRHLVFTGDIYLASSWKTNATTLTIQAVSRVGDASFTPSSEVFSLPLKEKAPAFQETGFTRIFFEAYFAYVRKLREVFHQTFYSWGLVSSLLGILFMSVGYFSMLAGLSLYLKEPQIQMLLRSFFILIGVAAWFSFPHFLSFISLMSFGIRFGLLRVAFPSLLMGILALFLGYGLLILKNGLPKRA</sequence>
<feature type="transmembrane region" description="Helical" evidence="1">
    <location>
        <begin position="84"/>
        <end position="104"/>
    </location>
</feature>
<reference evidence="2" key="1">
    <citation type="submission" date="2021-04" db="EMBL/GenBank/DDBJ databases">
        <authorList>
            <person name="Postec A."/>
        </authorList>
    </citation>
    <scope>NUCLEOTIDE SEQUENCE</scope>
    <source>
        <strain evidence="2">F1F22</strain>
    </source>
</reference>
<dbReference type="EMBL" id="CP073355">
    <property type="protein sequence ID" value="URA10566.1"/>
    <property type="molecule type" value="Genomic_DNA"/>
</dbReference>
<evidence type="ECO:0000313" key="3">
    <source>
        <dbReference type="Proteomes" id="UP001056539"/>
    </source>
</evidence>
<dbReference type="Proteomes" id="UP001056539">
    <property type="component" value="Chromosome"/>
</dbReference>
<evidence type="ECO:0008006" key="4">
    <source>
        <dbReference type="Google" id="ProtNLM"/>
    </source>
</evidence>
<keyword evidence="1" id="KW-0472">Membrane</keyword>
<dbReference type="KEGG" id="taqu:KDW03_01825"/>
<feature type="transmembrane region" description="Helical" evidence="1">
    <location>
        <begin position="44"/>
        <end position="72"/>
    </location>
</feature>
<keyword evidence="1" id="KW-0812">Transmembrane</keyword>
<evidence type="ECO:0000256" key="1">
    <source>
        <dbReference type="SAM" id="Phobius"/>
    </source>
</evidence>
<feature type="transmembrane region" description="Helical" evidence="1">
    <location>
        <begin position="299"/>
        <end position="320"/>
    </location>
</feature>